<evidence type="ECO:0000313" key="3">
    <source>
        <dbReference type="EMBL" id="MEQ2577574.1"/>
    </source>
</evidence>
<evidence type="ECO:0000313" key="4">
    <source>
        <dbReference type="Proteomes" id="UP001470288"/>
    </source>
</evidence>
<dbReference type="InterPro" id="IPR027417">
    <property type="entry name" value="P-loop_NTPase"/>
</dbReference>
<dbReference type="SUPFAM" id="SSF52540">
    <property type="entry name" value="P-loop containing nucleoside triphosphate hydrolases"/>
    <property type="match status" value="1"/>
</dbReference>
<dbReference type="RefSeq" id="WP_349143604.1">
    <property type="nucleotide sequence ID" value="NZ_JBBMFC010000002.1"/>
</dbReference>
<protein>
    <submittedName>
        <fullName evidence="3">AAA family ATPase</fullName>
    </submittedName>
</protein>
<feature type="domain" description="ATPase AAA-type core" evidence="2">
    <location>
        <begin position="36"/>
        <end position="164"/>
    </location>
</feature>
<dbReference type="InterPro" id="IPR003959">
    <property type="entry name" value="ATPase_AAA_core"/>
</dbReference>
<dbReference type="Gene3D" id="3.40.50.300">
    <property type="entry name" value="P-loop containing nucleotide triphosphate hydrolases"/>
    <property type="match status" value="1"/>
</dbReference>
<proteinExistence type="predicted"/>
<dbReference type="CDD" id="cd00009">
    <property type="entry name" value="AAA"/>
    <property type="match status" value="1"/>
</dbReference>
<gene>
    <name evidence="3" type="ORF">WMO62_01805</name>
</gene>
<dbReference type="Proteomes" id="UP001470288">
    <property type="component" value="Unassembled WGS sequence"/>
</dbReference>
<name>A0ABV1HYV1_9FIRM</name>
<dbReference type="Pfam" id="PF00004">
    <property type="entry name" value="AAA"/>
    <property type="match status" value="1"/>
</dbReference>
<evidence type="ECO:0000256" key="1">
    <source>
        <dbReference type="SAM" id="Coils"/>
    </source>
</evidence>
<evidence type="ECO:0000259" key="2">
    <source>
        <dbReference type="Pfam" id="PF00004"/>
    </source>
</evidence>
<comment type="caution">
    <text evidence="3">The sequence shown here is derived from an EMBL/GenBank/DDBJ whole genome shotgun (WGS) entry which is preliminary data.</text>
</comment>
<keyword evidence="1" id="KW-0175">Coiled coil</keyword>
<sequence>MNIREAKEEIIRTIKAYTAVDEDDQPVIPISAQRPLLLMGPPGIGKTAVMEQASKACGVGLLSYTITHHTRQSAVGLPELVHRTYGEKEYTVTQYTMSEIIGSVYEYMERTGHKKGILFIDEINCVSETLAPTILQFLQFKTFGTHKVPDGWIIAAAGNPSEYNASVRELDMAALDRVRLIHVEADFGVWETYAQKRQVHPAILSYLAMHPESFYRVELTREKRQFVTARGWEDLSRTLKEYERQELQVTDAFMEEFLRCPQIAADFSTYYRLYQATAGAWKIPEYLKGTLTAKERAALLEQWKNAGAEERCMAVRHLLAAASRWMSDLGRESRYLKREKEVLEQLVMAAGTRTSAEFFADREQARRIKKEHGILESWEEKLEIHVDRELKDCLLGRQMTGQQTSEQIRKEQAGLEAKREELVRALNRTTEDLKSVFGEDLELADWLGGIREQGDYEWCGFDASGYDPLMIEKRLEQQVKRQMAEMEEHYETDDRI</sequence>
<reference evidence="3 4" key="1">
    <citation type="submission" date="2024-03" db="EMBL/GenBank/DDBJ databases">
        <title>Human intestinal bacterial collection.</title>
        <authorList>
            <person name="Pauvert C."/>
            <person name="Hitch T.C.A."/>
            <person name="Clavel T."/>
        </authorList>
    </citation>
    <scope>NUCLEOTIDE SEQUENCE [LARGE SCALE GENOMIC DNA]</scope>
    <source>
        <strain evidence="3 4">CLA-AA-H78B</strain>
    </source>
</reference>
<organism evidence="3 4">
    <name type="scientific">Hominiventricola aquisgranensis</name>
    <dbReference type="NCBI Taxonomy" id="3133164"/>
    <lineage>
        <taxon>Bacteria</taxon>
        <taxon>Bacillati</taxon>
        <taxon>Bacillota</taxon>
        <taxon>Clostridia</taxon>
        <taxon>Lachnospirales</taxon>
        <taxon>Lachnospiraceae</taxon>
        <taxon>Hominiventricola</taxon>
    </lineage>
</organism>
<accession>A0ABV1HYV1</accession>
<keyword evidence="4" id="KW-1185">Reference proteome</keyword>
<feature type="coiled-coil region" evidence="1">
    <location>
        <begin position="405"/>
        <end position="432"/>
    </location>
</feature>
<dbReference type="EMBL" id="JBBMFC010000002">
    <property type="protein sequence ID" value="MEQ2577574.1"/>
    <property type="molecule type" value="Genomic_DNA"/>
</dbReference>